<gene>
    <name evidence="1" type="ORF">McpAg1_04690</name>
</gene>
<protein>
    <submittedName>
        <fullName evidence="1">Uncharacterized protein</fullName>
    </submittedName>
</protein>
<organism evidence="1 2">
    <name type="scientific">Methanorbis furvi</name>
    <dbReference type="NCBI Taxonomy" id="3028299"/>
    <lineage>
        <taxon>Archaea</taxon>
        <taxon>Methanobacteriati</taxon>
        <taxon>Methanobacteriota</taxon>
        <taxon>Stenosarchaea group</taxon>
        <taxon>Methanomicrobia</taxon>
        <taxon>Methanomicrobiales</taxon>
        <taxon>Methanocorpusculaceae</taxon>
        <taxon>Methanorbis</taxon>
    </lineage>
</organism>
<accession>A0AAE4MBW6</accession>
<evidence type="ECO:0000313" key="1">
    <source>
        <dbReference type="EMBL" id="MDV0441286.1"/>
    </source>
</evidence>
<dbReference type="Proteomes" id="UP001273136">
    <property type="component" value="Unassembled WGS sequence"/>
</dbReference>
<keyword evidence="2" id="KW-1185">Reference proteome</keyword>
<reference evidence="1" key="1">
    <citation type="submission" date="2023-06" db="EMBL/GenBank/DDBJ databases">
        <title>Genome sequence of Methancorpusculaceae sp. Ag1.</title>
        <authorList>
            <person name="Protasov E."/>
            <person name="Platt K."/>
            <person name="Poehlein A."/>
            <person name="Daniel R."/>
            <person name="Brune A."/>
        </authorList>
    </citation>
    <scope>NUCLEOTIDE SEQUENCE</scope>
    <source>
        <strain evidence="1">Ag1</strain>
    </source>
</reference>
<evidence type="ECO:0000313" key="2">
    <source>
        <dbReference type="Proteomes" id="UP001273136"/>
    </source>
</evidence>
<comment type="caution">
    <text evidence="1">The sequence shown here is derived from an EMBL/GenBank/DDBJ whole genome shotgun (WGS) entry which is preliminary data.</text>
</comment>
<sequence length="67" mass="7591">MTEPVTVTLSPELVRMLDVFREEEDSGYEDIISRVLEYLTDADTKITDKELQKIFSALAELDANAPD</sequence>
<dbReference type="RefSeq" id="WP_338093679.1">
    <property type="nucleotide sequence ID" value="NZ_JAWDKA010000002.1"/>
</dbReference>
<dbReference type="AlphaFoldDB" id="A0AAE4MBW6"/>
<dbReference type="EMBL" id="JAWDKA010000002">
    <property type="protein sequence ID" value="MDV0441286.1"/>
    <property type="molecule type" value="Genomic_DNA"/>
</dbReference>
<proteinExistence type="predicted"/>
<name>A0AAE4MBW6_9EURY</name>